<evidence type="ECO:0000313" key="1">
    <source>
        <dbReference type="EMBL" id="MFC2255008.1"/>
    </source>
</evidence>
<accession>A0ABV6ZS55</accession>
<dbReference type="RefSeq" id="WP_394315587.1">
    <property type="nucleotide sequence ID" value="NZ_JBHGPK010000060.1"/>
</dbReference>
<sequence length="115" mass="13297">MIASSSLVVLPRRRFRSIEWSIAALYAEATDIEKTLGLTFQTRSENGLGTFLSMYGEFRYGRWSTMFEISASPAKFFEIQVESEDANEEFARTFLAMTGLNRFRHMVTKNWPRPP</sequence>
<reference evidence="1 2" key="1">
    <citation type="submission" date="2024-09" db="EMBL/GenBank/DDBJ databases">
        <title>Description of Labrys sedimenti sp. nov., isolated from a diclofenac-degrading enrichment culture, and genome-based reclassification of Labrys portucalensis as a later heterotypic synonym of Labrys neptuniae.</title>
        <authorList>
            <person name="Tancsics A."/>
            <person name="Csepanyi A."/>
        </authorList>
    </citation>
    <scope>NUCLEOTIDE SEQUENCE [LARGE SCALE GENOMIC DNA]</scope>
    <source>
        <strain evidence="1 2">LMG 23412</strain>
    </source>
</reference>
<protein>
    <submittedName>
        <fullName evidence="1">Uncharacterized protein</fullName>
    </submittedName>
</protein>
<proteinExistence type="predicted"/>
<dbReference type="EMBL" id="JBHGPK010000060">
    <property type="protein sequence ID" value="MFC2255008.1"/>
    <property type="molecule type" value="Genomic_DNA"/>
</dbReference>
<dbReference type="Proteomes" id="UP001595190">
    <property type="component" value="Unassembled WGS sequence"/>
</dbReference>
<name>A0ABV6ZS55_9HYPH</name>
<gene>
    <name evidence="1" type="ORF">ACETRX_35935</name>
</gene>
<evidence type="ECO:0000313" key="2">
    <source>
        <dbReference type="Proteomes" id="UP001595190"/>
    </source>
</evidence>
<comment type="caution">
    <text evidence="1">The sequence shown here is derived from an EMBL/GenBank/DDBJ whole genome shotgun (WGS) entry which is preliminary data.</text>
</comment>
<organism evidence="1 2">
    <name type="scientific">Labrys neptuniae</name>
    <dbReference type="NCBI Taxonomy" id="376174"/>
    <lineage>
        <taxon>Bacteria</taxon>
        <taxon>Pseudomonadati</taxon>
        <taxon>Pseudomonadota</taxon>
        <taxon>Alphaproteobacteria</taxon>
        <taxon>Hyphomicrobiales</taxon>
        <taxon>Xanthobacteraceae</taxon>
        <taxon>Labrys</taxon>
    </lineage>
</organism>